<dbReference type="InterPro" id="IPR042099">
    <property type="entry name" value="ANL_N_sf"/>
</dbReference>
<name>A0A381PG15_9ZZZZ</name>
<dbReference type="InterPro" id="IPR025110">
    <property type="entry name" value="AMP-bd_C"/>
</dbReference>
<keyword evidence="2" id="KW-0436">Ligase</keyword>
<dbReference type="Gene3D" id="3.30.300.30">
    <property type="match status" value="1"/>
</dbReference>
<feature type="domain" description="AMP-binding enzyme C-terminal" evidence="4">
    <location>
        <begin position="437"/>
        <end position="512"/>
    </location>
</feature>
<dbReference type="CDD" id="cd17631">
    <property type="entry name" value="FACL_FadD13-like"/>
    <property type="match status" value="1"/>
</dbReference>
<reference evidence="5" key="1">
    <citation type="submission" date="2018-05" db="EMBL/GenBank/DDBJ databases">
        <authorList>
            <person name="Lanie J.A."/>
            <person name="Ng W.-L."/>
            <person name="Kazmierczak K.M."/>
            <person name="Andrzejewski T.M."/>
            <person name="Davidsen T.M."/>
            <person name="Wayne K.J."/>
            <person name="Tettelin H."/>
            <person name="Glass J.I."/>
            <person name="Rusch D."/>
            <person name="Podicherti R."/>
            <person name="Tsui H.-C.T."/>
            <person name="Winkler M.E."/>
        </authorList>
    </citation>
    <scope>NUCLEOTIDE SEQUENCE</scope>
</reference>
<dbReference type="PANTHER" id="PTHR43201:SF5">
    <property type="entry name" value="MEDIUM-CHAIN ACYL-COA LIGASE ACSF2, MITOCHONDRIAL"/>
    <property type="match status" value="1"/>
</dbReference>
<dbReference type="Gene3D" id="3.40.50.12780">
    <property type="entry name" value="N-terminal domain of ligase-like"/>
    <property type="match status" value="1"/>
</dbReference>
<organism evidence="5">
    <name type="scientific">marine metagenome</name>
    <dbReference type="NCBI Taxonomy" id="408172"/>
    <lineage>
        <taxon>unclassified sequences</taxon>
        <taxon>metagenomes</taxon>
        <taxon>ecological metagenomes</taxon>
    </lineage>
</organism>
<dbReference type="GO" id="GO:0006631">
    <property type="term" value="P:fatty acid metabolic process"/>
    <property type="evidence" value="ECO:0007669"/>
    <property type="project" value="TreeGrafter"/>
</dbReference>
<dbReference type="InterPro" id="IPR000873">
    <property type="entry name" value="AMP-dep_synth/lig_dom"/>
</dbReference>
<feature type="domain" description="AMP-dependent synthetase/ligase" evidence="3">
    <location>
        <begin position="29"/>
        <end position="387"/>
    </location>
</feature>
<dbReference type="PANTHER" id="PTHR43201">
    <property type="entry name" value="ACYL-COA SYNTHETASE"/>
    <property type="match status" value="1"/>
</dbReference>
<sequence>MSIDFVNDDSQLYRPILAYDWPQYHSDVNGNNCAIIDLDSEKVFTYRAFNERVCQLANYLREQWKIEKSDRVAILAKNGNEYLEFYYACSKIGAISVLLNWRLSVPELEFIIKDSAPRGLFFDYEFEKQVSELSKLYDIEHTLCISRDLADNPYEDALLRHSNKFVFDSENRIRLIDVQTIMYTSGTTGKPKGAMITYNMTFFNAINSTVPLGLSTESANLVILPLFHTGGLNCYANPAVHAGATNIIIRNFEPADCLQKIVDPNLGVTHFLAVPSIYQFMAQSPDFDTAKFDHVEHATVGGAPVPLATLVTWTDKGLPVKQGFGMTETGPSCLSLPKDKLIEKIGSVGLPVLHTETRIVDDEGVDVTPGQIGELWVKGPTICPGYWNRPEANQTSFTNGWLHTGDAARQDNDGFYYIVDRWKDMYISGGENVYPAEVESVVYELEGIIEAAVIGVPDEKWGEVGKLFLVTKPGVALLEQDVFGHCAQQLAKFKVPRYLQFIDELPKNATGKVLKRELS</sequence>
<dbReference type="Pfam" id="PF13193">
    <property type="entry name" value="AMP-binding_C"/>
    <property type="match status" value="1"/>
</dbReference>
<evidence type="ECO:0008006" key="6">
    <source>
        <dbReference type="Google" id="ProtNLM"/>
    </source>
</evidence>
<evidence type="ECO:0000259" key="3">
    <source>
        <dbReference type="Pfam" id="PF00501"/>
    </source>
</evidence>
<evidence type="ECO:0000256" key="1">
    <source>
        <dbReference type="ARBA" id="ARBA00006432"/>
    </source>
</evidence>
<dbReference type="SUPFAM" id="SSF56801">
    <property type="entry name" value="Acetyl-CoA synthetase-like"/>
    <property type="match status" value="1"/>
</dbReference>
<dbReference type="InterPro" id="IPR020845">
    <property type="entry name" value="AMP-binding_CS"/>
</dbReference>
<dbReference type="FunFam" id="3.30.300.30:FF:000008">
    <property type="entry name" value="2,3-dihydroxybenzoate-AMP ligase"/>
    <property type="match status" value="1"/>
</dbReference>
<dbReference type="InterPro" id="IPR045851">
    <property type="entry name" value="AMP-bd_C_sf"/>
</dbReference>
<accession>A0A381PG15</accession>
<gene>
    <name evidence="5" type="ORF">METZ01_LOCUS18428</name>
</gene>
<evidence type="ECO:0000313" key="5">
    <source>
        <dbReference type="EMBL" id="SUZ65574.1"/>
    </source>
</evidence>
<dbReference type="PROSITE" id="PS00455">
    <property type="entry name" value="AMP_BINDING"/>
    <property type="match status" value="1"/>
</dbReference>
<dbReference type="AlphaFoldDB" id="A0A381PG15"/>
<dbReference type="Pfam" id="PF00501">
    <property type="entry name" value="AMP-binding"/>
    <property type="match status" value="1"/>
</dbReference>
<comment type="similarity">
    <text evidence="1">Belongs to the ATP-dependent AMP-binding enzyme family.</text>
</comment>
<proteinExistence type="inferred from homology"/>
<evidence type="ECO:0000256" key="2">
    <source>
        <dbReference type="ARBA" id="ARBA00022598"/>
    </source>
</evidence>
<protein>
    <recommendedName>
        <fullName evidence="6">Acid--CoA ligase</fullName>
    </recommendedName>
</protein>
<evidence type="ECO:0000259" key="4">
    <source>
        <dbReference type="Pfam" id="PF13193"/>
    </source>
</evidence>
<dbReference type="EMBL" id="UINC01000962">
    <property type="protein sequence ID" value="SUZ65574.1"/>
    <property type="molecule type" value="Genomic_DNA"/>
</dbReference>
<dbReference type="GO" id="GO:0031956">
    <property type="term" value="F:medium-chain fatty acid-CoA ligase activity"/>
    <property type="evidence" value="ECO:0007669"/>
    <property type="project" value="TreeGrafter"/>
</dbReference>